<reference evidence="3" key="1">
    <citation type="submission" date="2009-12" db="EMBL/GenBank/DDBJ databases">
        <authorList>
            <person name="Weinstock G."/>
            <person name="Sodergren E."/>
            <person name="Clifton S."/>
            <person name="Fulton L."/>
            <person name="Fulton B."/>
            <person name="Courtney L."/>
            <person name="Fronick C."/>
            <person name="Harrison M."/>
            <person name="Strong C."/>
            <person name="Farmer C."/>
            <person name="Delahaunty K."/>
            <person name="Markovic C."/>
            <person name="Hall O."/>
            <person name="Minx P."/>
            <person name="Tomlinson C."/>
            <person name="Mitreva M."/>
            <person name="Nelson J."/>
            <person name="Hou S."/>
            <person name="Wollam A."/>
            <person name="Pepin K.H."/>
            <person name="Johnson M."/>
            <person name="Bhonagiri V."/>
            <person name="Nash W.E."/>
            <person name="Warren W."/>
            <person name="Chinwalla A."/>
            <person name="Mardis E.R."/>
            <person name="Wilson R.K."/>
        </authorList>
    </citation>
    <scope>NUCLEOTIDE SEQUENCE [LARGE SCALE GENOMIC DNA]</scope>
    <source>
        <strain evidence="3">DSM 15176</strain>
    </source>
</reference>
<dbReference type="eggNOG" id="COG3594">
    <property type="taxonomic scope" value="Bacteria"/>
</dbReference>
<evidence type="ECO:0000259" key="2">
    <source>
        <dbReference type="Pfam" id="PF01757"/>
    </source>
</evidence>
<feature type="transmembrane region" description="Helical" evidence="1">
    <location>
        <begin position="303"/>
        <end position="324"/>
    </location>
</feature>
<dbReference type="Proteomes" id="UP000003438">
    <property type="component" value="Unassembled WGS sequence"/>
</dbReference>
<comment type="caution">
    <text evidence="3">The sequence shown here is derived from an EMBL/GenBank/DDBJ whole genome shotgun (WGS) entry which is preliminary data.</text>
</comment>
<feature type="transmembrane region" description="Helical" evidence="1">
    <location>
        <begin position="12"/>
        <end position="31"/>
    </location>
</feature>
<organism evidence="3 4">
    <name type="scientific">Subdoligranulum variabile DSM 15176</name>
    <dbReference type="NCBI Taxonomy" id="411471"/>
    <lineage>
        <taxon>Bacteria</taxon>
        <taxon>Bacillati</taxon>
        <taxon>Bacillota</taxon>
        <taxon>Clostridia</taxon>
        <taxon>Eubacteriales</taxon>
        <taxon>Oscillospiraceae</taxon>
        <taxon>Subdoligranulum</taxon>
    </lineage>
</organism>
<proteinExistence type="predicted"/>
<keyword evidence="3" id="KW-0808">Transferase</keyword>
<feature type="transmembrane region" description="Helical" evidence="1">
    <location>
        <begin position="114"/>
        <end position="133"/>
    </location>
</feature>
<sequence length="347" mass="39311">MAQQQSASPRRDYIDVLKGLGILLVVFGHFMEQYRLGSHLIGATFVTIYWFHMALFCMCSGLVAHFSLRKLIAQQLWLYLLGQAIMLVFRTFVLQEHFSASGGLLMAFLLPWRHMWYLYALLFWHLTLPALTFLRDRLRLPGAVLGLAVAVGISLWAGTIDWPFTLVRVFAFFPFYAFGVLFRPQIDALDRAASRFWALRVVPALLLLGCYGFHFLQMLQAENPPSDSANIFNDVPYGEGYALSDRALFLLVGIVTSVALVSVMGGARILAPLGRRTLSIYLLHLPILTFLVDLGFYEPARQKPVAIIIAWVVLEALGTLCILYSAPVNRFFNALTNLWYRPRSKRI</sequence>
<evidence type="ECO:0000256" key="1">
    <source>
        <dbReference type="SAM" id="Phobius"/>
    </source>
</evidence>
<dbReference type="OrthoDB" id="6623990at2"/>
<dbReference type="AlphaFoldDB" id="D1PMS5"/>
<evidence type="ECO:0000313" key="4">
    <source>
        <dbReference type="Proteomes" id="UP000003438"/>
    </source>
</evidence>
<dbReference type="EMBL" id="ACBY02000023">
    <property type="protein sequence ID" value="EFB75860.1"/>
    <property type="molecule type" value="Genomic_DNA"/>
</dbReference>
<feature type="transmembrane region" description="Helical" evidence="1">
    <location>
        <begin position="165"/>
        <end position="184"/>
    </location>
</feature>
<feature type="transmembrane region" description="Helical" evidence="1">
    <location>
        <begin position="196"/>
        <end position="216"/>
    </location>
</feature>
<feature type="transmembrane region" description="Helical" evidence="1">
    <location>
        <begin position="140"/>
        <end position="159"/>
    </location>
</feature>
<dbReference type="HOGENOM" id="CLU_047004_0_0_9"/>
<evidence type="ECO:0000313" key="3">
    <source>
        <dbReference type="EMBL" id="EFB75860.1"/>
    </source>
</evidence>
<accession>D1PMS5</accession>
<dbReference type="RefSeq" id="WP_007047020.1">
    <property type="nucleotide sequence ID" value="NZ_GG704769.1"/>
</dbReference>
<dbReference type="GO" id="GO:0016747">
    <property type="term" value="F:acyltransferase activity, transferring groups other than amino-acyl groups"/>
    <property type="evidence" value="ECO:0007669"/>
    <property type="project" value="InterPro"/>
</dbReference>
<dbReference type="PANTHER" id="PTHR37312">
    <property type="entry name" value="MEMBRANE-BOUND ACYLTRANSFERASE YKRP-RELATED"/>
    <property type="match status" value="1"/>
</dbReference>
<keyword evidence="1" id="KW-0812">Transmembrane</keyword>
<dbReference type="InterPro" id="IPR002656">
    <property type="entry name" value="Acyl_transf_3_dom"/>
</dbReference>
<name>D1PMS5_9FIRM</name>
<feature type="transmembrane region" description="Helical" evidence="1">
    <location>
        <begin position="278"/>
        <end position="297"/>
    </location>
</feature>
<gene>
    <name evidence="3" type="ORF">SUBVAR_05639</name>
</gene>
<dbReference type="PANTHER" id="PTHR37312:SF1">
    <property type="entry name" value="MEMBRANE-BOUND ACYLTRANSFERASE YKRP-RELATED"/>
    <property type="match status" value="1"/>
</dbReference>
<feature type="transmembrane region" description="Helical" evidence="1">
    <location>
        <begin position="43"/>
        <end position="64"/>
    </location>
</feature>
<feature type="transmembrane region" description="Helical" evidence="1">
    <location>
        <begin position="76"/>
        <end position="94"/>
    </location>
</feature>
<keyword evidence="4" id="KW-1185">Reference proteome</keyword>
<dbReference type="Pfam" id="PF01757">
    <property type="entry name" value="Acyl_transf_3"/>
    <property type="match status" value="1"/>
</dbReference>
<dbReference type="STRING" id="411471.SUBVAR_05639"/>
<keyword evidence="3" id="KW-0012">Acyltransferase</keyword>
<feature type="domain" description="Acyltransferase 3" evidence="2">
    <location>
        <begin position="12"/>
        <end position="310"/>
    </location>
</feature>
<keyword evidence="1" id="KW-0472">Membrane</keyword>
<dbReference type="InterPro" id="IPR052734">
    <property type="entry name" value="Nod_factor_acetyltransferase"/>
</dbReference>
<feature type="transmembrane region" description="Helical" evidence="1">
    <location>
        <begin position="247"/>
        <end position="271"/>
    </location>
</feature>
<protein>
    <submittedName>
        <fullName evidence="3">Acyltransferase</fullName>
    </submittedName>
</protein>
<keyword evidence="1" id="KW-1133">Transmembrane helix</keyword>